<evidence type="ECO:0000313" key="1">
    <source>
        <dbReference type="EMBL" id="CDH53211.1"/>
    </source>
</evidence>
<dbReference type="EMBL" id="CBTN010000016">
    <property type="protein sequence ID" value="CDH53211.1"/>
    <property type="molecule type" value="Genomic_DNA"/>
</dbReference>
<keyword evidence="2" id="KW-1185">Reference proteome</keyword>
<sequence>MFGMLAMIRTVAQLYNEATFNTFTKTKIHFIHAHGDSIRHWSMSTPTPGIYIMTKEQRVKVPDSFSEKDITIHPFVCFFKTLAMACEETLSVLKDLKQEHKVSLRSSKDKTQQKLCNIINPIIIRLNEGKHASIVADHGPISLPNSPTHD</sequence>
<dbReference type="Proteomes" id="UP000027586">
    <property type="component" value="Unassembled WGS sequence"/>
</dbReference>
<comment type="caution">
    <text evidence="1">The sequence shown here is derived from an EMBL/GenBank/DDBJ whole genome shotgun (WGS) entry which is preliminary data.</text>
</comment>
<protein>
    <submittedName>
        <fullName evidence="1">Uncharacterized protein</fullName>
    </submittedName>
</protein>
<reference evidence="1" key="1">
    <citation type="submission" date="2013-08" db="EMBL/GenBank/DDBJ databases">
        <title>Gene expansion shapes genome architecture in the human pathogen Lichtheimia corymbifera: an evolutionary genomics analysis in the ancient terrestrial Mucorales (Mucoromycotina).</title>
        <authorList>
            <person name="Schwartze V.U."/>
            <person name="Winter S."/>
            <person name="Shelest E."/>
            <person name="Marcet-Houben M."/>
            <person name="Horn F."/>
            <person name="Wehner S."/>
            <person name="Hoffmann K."/>
            <person name="Riege K."/>
            <person name="Sammeth M."/>
            <person name="Nowrousian M."/>
            <person name="Valiante V."/>
            <person name="Linde J."/>
            <person name="Jacobsen I.D."/>
            <person name="Marz M."/>
            <person name="Brakhage A.A."/>
            <person name="Gabaldon T."/>
            <person name="Bocker S."/>
            <person name="Voigt K."/>
        </authorList>
    </citation>
    <scope>NUCLEOTIDE SEQUENCE [LARGE SCALE GENOMIC DNA]</scope>
    <source>
        <strain evidence="1">FSU 9682</strain>
    </source>
</reference>
<dbReference type="OrthoDB" id="2263464at2759"/>
<evidence type="ECO:0000313" key="2">
    <source>
        <dbReference type="Proteomes" id="UP000027586"/>
    </source>
</evidence>
<name>A0A068RW70_9FUNG</name>
<dbReference type="VEuPathDB" id="FungiDB:LCOR_04590.1"/>
<organism evidence="1 2">
    <name type="scientific">Lichtheimia corymbifera JMRC:FSU:9682</name>
    <dbReference type="NCBI Taxonomy" id="1263082"/>
    <lineage>
        <taxon>Eukaryota</taxon>
        <taxon>Fungi</taxon>
        <taxon>Fungi incertae sedis</taxon>
        <taxon>Mucoromycota</taxon>
        <taxon>Mucoromycotina</taxon>
        <taxon>Mucoromycetes</taxon>
        <taxon>Mucorales</taxon>
        <taxon>Lichtheimiaceae</taxon>
        <taxon>Lichtheimia</taxon>
    </lineage>
</organism>
<accession>A0A068RW70</accession>
<gene>
    <name evidence="1" type="ORF">LCOR_04590.1</name>
</gene>
<dbReference type="AlphaFoldDB" id="A0A068RW70"/>
<proteinExistence type="predicted"/>